<sequence length="404" mass="42373">MAHHLVDSVPKHLRFSPGGGSTRNLLLRNISTGDLPLRIEPPGPPFTVSVGSEHLGKNFVLEAGATLAFRIAIGSSPPDSGVACDFLTVHIECSPPLLIDVVSASDATPSDEIASLIRASAQQRSLQQSSTGNTPEAVFIKPGDAEEQAVPAALLEFLGEEPSAAALRNCQRTSVVRPASRPDTPDSGRGAYPDAPPDFDDRPPTPSPEGFQQLPVPPPRPQACENGQVSAWEEKPDEGSLLPQTTTAAVQPPEVAPTAHLTPAEATRIAAMRAKGLLQESQPRPSNSSKRTTFPTADTVEPPRPAGYEEQDLFYVAGAGWCDIYGRAVGATAVSPTSSAKSSPARAARIPWSACTSIVHGVACFPAASAKHTKTAALLRPPMAKAAPKTRDEQQAAWDAIPGV</sequence>
<protein>
    <submittedName>
        <fullName evidence="2">Rai14 protein</fullName>
    </submittedName>
</protein>
<evidence type="ECO:0000313" key="2">
    <source>
        <dbReference type="EMBL" id="CAE7235100.1"/>
    </source>
</evidence>
<reference evidence="2" key="1">
    <citation type="submission" date="2021-02" db="EMBL/GenBank/DDBJ databases">
        <authorList>
            <person name="Dougan E. K."/>
            <person name="Rhodes N."/>
            <person name="Thang M."/>
            <person name="Chan C."/>
        </authorList>
    </citation>
    <scope>NUCLEOTIDE SEQUENCE</scope>
</reference>
<dbReference type="Proteomes" id="UP000604046">
    <property type="component" value="Unassembled WGS sequence"/>
</dbReference>
<evidence type="ECO:0000313" key="3">
    <source>
        <dbReference type="Proteomes" id="UP000604046"/>
    </source>
</evidence>
<name>A0A812KWT9_9DINO</name>
<comment type="caution">
    <text evidence="2">The sequence shown here is derived from an EMBL/GenBank/DDBJ whole genome shotgun (WGS) entry which is preliminary data.</text>
</comment>
<feature type="compositionally biased region" description="Polar residues" evidence="1">
    <location>
        <begin position="279"/>
        <end position="296"/>
    </location>
</feature>
<accession>A0A812KWT9</accession>
<dbReference type="EMBL" id="CAJNDS010000802">
    <property type="protein sequence ID" value="CAE7235100.1"/>
    <property type="molecule type" value="Genomic_DNA"/>
</dbReference>
<evidence type="ECO:0000256" key="1">
    <source>
        <dbReference type="SAM" id="MobiDB-lite"/>
    </source>
</evidence>
<dbReference type="AlphaFoldDB" id="A0A812KWT9"/>
<gene>
    <name evidence="2" type="primary">Rai14</name>
    <name evidence="2" type="ORF">SNAT2548_LOCUS10006</name>
</gene>
<feature type="region of interest" description="Disordered" evidence="1">
    <location>
        <begin position="169"/>
        <end position="240"/>
    </location>
</feature>
<organism evidence="2 3">
    <name type="scientific">Symbiodinium natans</name>
    <dbReference type="NCBI Taxonomy" id="878477"/>
    <lineage>
        <taxon>Eukaryota</taxon>
        <taxon>Sar</taxon>
        <taxon>Alveolata</taxon>
        <taxon>Dinophyceae</taxon>
        <taxon>Suessiales</taxon>
        <taxon>Symbiodiniaceae</taxon>
        <taxon>Symbiodinium</taxon>
    </lineage>
</organism>
<keyword evidence="3" id="KW-1185">Reference proteome</keyword>
<proteinExistence type="predicted"/>
<feature type="region of interest" description="Disordered" evidence="1">
    <location>
        <begin position="278"/>
        <end position="306"/>
    </location>
</feature>
<dbReference type="OrthoDB" id="10580948at2759"/>